<keyword evidence="7" id="KW-1185">Reference proteome</keyword>
<dbReference type="Pfam" id="PF21597">
    <property type="entry name" value="TetR_C_43"/>
    <property type="match status" value="1"/>
</dbReference>
<keyword evidence="3" id="KW-0804">Transcription</keyword>
<evidence type="ECO:0000259" key="5">
    <source>
        <dbReference type="PROSITE" id="PS50977"/>
    </source>
</evidence>
<sequence length="193" mass="20958">MMVRPPAASADRPVRTDVLRNRERLLTAARAVFADVGADASLYEVAKRAGLGTGTVYRHFPTREALLEAVLLDHFEALRVAAVNLAEVGPPDDALADWLQQFISHLGEYRGLAREVMSVLHDGISPLSVSCQDMRAAGAVLLSRAQRDGTMRADLDMSTLLKLTNAIALTAEETGSGRGVDLLGYLMEGMRRR</sequence>
<evidence type="ECO:0000256" key="1">
    <source>
        <dbReference type="ARBA" id="ARBA00023015"/>
    </source>
</evidence>
<dbReference type="AlphaFoldDB" id="A0A0D8B8Q8"/>
<dbReference type="SUPFAM" id="SSF46689">
    <property type="entry name" value="Homeodomain-like"/>
    <property type="match status" value="1"/>
</dbReference>
<name>A0A0D8B8Q8_9ACTN</name>
<keyword evidence="1" id="KW-0805">Transcription regulation</keyword>
<dbReference type="PRINTS" id="PR00455">
    <property type="entry name" value="HTHTETR"/>
</dbReference>
<dbReference type="Gene3D" id="1.10.357.10">
    <property type="entry name" value="Tetracycline Repressor, domain 2"/>
    <property type="match status" value="1"/>
</dbReference>
<dbReference type="GO" id="GO:0003700">
    <property type="term" value="F:DNA-binding transcription factor activity"/>
    <property type="evidence" value="ECO:0007669"/>
    <property type="project" value="TreeGrafter"/>
</dbReference>
<feature type="DNA-binding region" description="H-T-H motif" evidence="4">
    <location>
        <begin position="41"/>
        <end position="60"/>
    </location>
</feature>
<dbReference type="RefSeq" id="WP_044887587.1">
    <property type="nucleotide sequence ID" value="NZ_JYFN01000056.1"/>
</dbReference>
<comment type="caution">
    <text evidence="6">The sequence shown here is derived from an EMBL/GenBank/DDBJ whole genome shotgun (WGS) entry which is preliminary data.</text>
</comment>
<reference evidence="6 7" key="2">
    <citation type="journal article" date="2016" name="Genome Announc.">
        <title>Permanent Draft Genome Sequences for Two Variants of Frankia sp. Strain CpI1, the First Frankia Strain Isolated from Root Nodules of Comptonia peregrina.</title>
        <authorList>
            <person name="Oshone R."/>
            <person name="Hurst S.G.IV."/>
            <person name="Abebe-Akele F."/>
            <person name="Simpson S."/>
            <person name="Morris K."/>
            <person name="Thomas W.K."/>
            <person name="Tisa L.S."/>
        </authorList>
    </citation>
    <scope>NUCLEOTIDE SEQUENCE [LARGE SCALE GENOMIC DNA]</scope>
    <source>
        <strain evidence="7">CpI1-S</strain>
    </source>
</reference>
<dbReference type="PATRIC" id="fig|1502723.3.peg.5291"/>
<evidence type="ECO:0000313" key="6">
    <source>
        <dbReference type="EMBL" id="KJE20586.1"/>
    </source>
</evidence>
<dbReference type="InterPro" id="IPR050109">
    <property type="entry name" value="HTH-type_TetR-like_transc_reg"/>
</dbReference>
<evidence type="ECO:0000313" key="7">
    <source>
        <dbReference type="Proteomes" id="UP000032545"/>
    </source>
</evidence>
<organism evidence="6 7">
    <name type="scientific">Frankia torreyi</name>
    <dbReference type="NCBI Taxonomy" id="1856"/>
    <lineage>
        <taxon>Bacteria</taxon>
        <taxon>Bacillati</taxon>
        <taxon>Actinomycetota</taxon>
        <taxon>Actinomycetes</taxon>
        <taxon>Frankiales</taxon>
        <taxon>Frankiaceae</taxon>
        <taxon>Frankia</taxon>
    </lineage>
</organism>
<feature type="domain" description="HTH tetR-type" evidence="5">
    <location>
        <begin position="19"/>
        <end position="78"/>
    </location>
</feature>
<dbReference type="OrthoDB" id="9795011at2"/>
<dbReference type="InterPro" id="IPR001647">
    <property type="entry name" value="HTH_TetR"/>
</dbReference>
<dbReference type="PANTHER" id="PTHR30055">
    <property type="entry name" value="HTH-TYPE TRANSCRIPTIONAL REGULATOR RUTR"/>
    <property type="match status" value="1"/>
</dbReference>
<protein>
    <submittedName>
        <fullName evidence="6">Transcriptional regulator, TetR family</fullName>
    </submittedName>
</protein>
<dbReference type="SUPFAM" id="SSF48498">
    <property type="entry name" value="Tetracyclin repressor-like, C-terminal domain"/>
    <property type="match status" value="1"/>
</dbReference>
<proteinExistence type="predicted"/>
<dbReference type="PANTHER" id="PTHR30055:SF234">
    <property type="entry name" value="HTH-TYPE TRANSCRIPTIONAL REGULATOR BETI"/>
    <property type="match status" value="1"/>
</dbReference>
<dbReference type="Pfam" id="PF00440">
    <property type="entry name" value="TetR_N"/>
    <property type="match status" value="1"/>
</dbReference>
<dbReference type="InterPro" id="IPR049445">
    <property type="entry name" value="TetR_SbtR-like_C"/>
</dbReference>
<evidence type="ECO:0000256" key="3">
    <source>
        <dbReference type="ARBA" id="ARBA00023163"/>
    </source>
</evidence>
<evidence type="ECO:0000256" key="4">
    <source>
        <dbReference type="PROSITE-ProRule" id="PRU00335"/>
    </source>
</evidence>
<dbReference type="EMBL" id="JYFN01000056">
    <property type="protein sequence ID" value="KJE20586.1"/>
    <property type="molecule type" value="Genomic_DNA"/>
</dbReference>
<dbReference type="Proteomes" id="UP000032545">
    <property type="component" value="Unassembled WGS sequence"/>
</dbReference>
<accession>A0A0D8B8Q8</accession>
<evidence type="ECO:0000256" key="2">
    <source>
        <dbReference type="ARBA" id="ARBA00023125"/>
    </source>
</evidence>
<reference evidence="7" key="1">
    <citation type="submission" date="2015-02" db="EMBL/GenBank/DDBJ databases">
        <title>Draft Genome of Frankia sp. CpI1-S.</title>
        <authorList>
            <person name="Oshone R.T."/>
            <person name="Ngom M."/>
            <person name="Ghodhbane-Gtari F."/>
            <person name="Gtari M."/>
            <person name="Morris K."/>
            <person name="Thomas K."/>
            <person name="Sen A."/>
            <person name="Tisa L.S."/>
        </authorList>
    </citation>
    <scope>NUCLEOTIDE SEQUENCE [LARGE SCALE GENOMIC DNA]</scope>
    <source>
        <strain evidence="7">CpI1-S</strain>
    </source>
</reference>
<dbReference type="GO" id="GO:0000976">
    <property type="term" value="F:transcription cis-regulatory region binding"/>
    <property type="evidence" value="ECO:0007669"/>
    <property type="project" value="TreeGrafter"/>
</dbReference>
<dbReference type="InterPro" id="IPR009057">
    <property type="entry name" value="Homeodomain-like_sf"/>
</dbReference>
<dbReference type="PROSITE" id="PS50977">
    <property type="entry name" value="HTH_TETR_2"/>
    <property type="match status" value="1"/>
</dbReference>
<gene>
    <name evidence="6" type="ORF">FF36_05091</name>
</gene>
<dbReference type="InterPro" id="IPR036271">
    <property type="entry name" value="Tet_transcr_reg_TetR-rel_C_sf"/>
</dbReference>
<keyword evidence="2 4" id="KW-0238">DNA-binding</keyword>